<dbReference type="Gene3D" id="1.10.10.10">
    <property type="entry name" value="Winged helix-like DNA-binding domain superfamily/Winged helix DNA-binding domain"/>
    <property type="match status" value="1"/>
</dbReference>
<protein>
    <submittedName>
        <fullName evidence="1">Helix-turn-helix transcriptional regulator</fullName>
    </submittedName>
</protein>
<keyword evidence="2" id="KW-1185">Reference proteome</keyword>
<comment type="caution">
    <text evidence="1">The sequence shown here is derived from an EMBL/GenBank/DDBJ whole genome shotgun (WGS) entry which is preliminary data.</text>
</comment>
<dbReference type="Proteomes" id="UP000664164">
    <property type="component" value="Unassembled WGS sequence"/>
</dbReference>
<accession>A0A939HIB9</accession>
<dbReference type="InterPro" id="IPR036390">
    <property type="entry name" value="WH_DNA-bd_sf"/>
</dbReference>
<dbReference type="InterPro" id="IPR036388">
    <property type="entry name" value="WH-like_DNA-bd_sf"/>
</dbReference>
<dbReference type="AlphaFoldDB" id="A0A939HIB9"/>
<proteinExistence type="predicted"/>
<dbReference type="SUPFAM" id="SSF46785">
    <property type="entry name" value="Winged helix' DNA-binding domain"/>
    <property type="match status" value="1"/>
</dbReference>
<evidence type="ECO:0000313" key="1">
    <source>
        <dbReference type="EMBL" id="MBO1268803.1"/>
    </source>
</evidence>
<evidence type="ECO:0000313" key="2">
    <source>
        <dbReference type="Proteomes" id="UP000664164"/>
    </source>
</evidence>
<gene>
    <name evidence="1" type="ORF">J1902_12615</name>
</gene>
<reference evidence="1" key="1">
    <citation type="submission" date="2021-03" db="EMBL/GenBank/DDBJ databases">
        <title>A new species, PO-11, isolated from a karst cave deposit.</title>
        <authorList>
            <person name="Zhaoxiaoyong W."/>
        </authorList>
    </citation>
    <scope>NUCLEOTIDE SEQUENCE</scope>
    <source>
        <strain evidence="1">PO-11</strain>
    </source>
</reference>
<sequence>MSIRHSILALLQEQPRHGYQLRAEFESRVGAVWPLIIGLTAEHRPGLYHPGRKDTAANQRPADSARLLVLDSLIFQAEAEIRWLDLCEARLGHAM</sequence>
<dbReference type="EMBL" id="JAFNLL010000029">
    <property type="protein sequence ID" value="MBO1268803.1"/>
    <property type="molecule type" value="Genomic_DNA"/>
</dbReference>
<dbReference type="RefSeq" id="WP_207616596.1">
    <property type="nucleotide sequence ID" value="NZ_JAFNLL010000029.1"/>
</dbReference>
<organism evidence="1 2">
    <name type="scientific">Arthrobacter cavernae</name>
    <dbReference type="NCBI Taxonomy" id="2817681"/>
    <lineage>
        <taxon>Bacteria</taxon>
        <taxon>Bacillati</taxon>
        <taxon>Actinomycetota</taxon>
        <taxon>Actinomycetes</taxon>
        <taxon>Micrococcales</taxon>
        <taxon>Micrococcaceae</taxon>
        <taxon>Arthrobacter</taxon>
    </lineage>
</organism>
<name>A0A939HIB9_9MICC</name>